<evidence type="ECO:0000256" key="7">
    <source>
        <dbReference type="ARBA" id="ARBA00049145"/>
    </source>
</evidence>
<dbReference type="Proteomes" id="UP000196485">
    <property type="component" value="Unassembled WGS sequence"/>
</dbReference>
<dbReference type="FunFam" id="1.10.420.10:FF:000002">
    <property type="entry name" value="Catalase-peroxidase"/>
    <property type="match status" value="1"/>
</dbReference>
<dbReference type="Gene3D" id="1.10.520.10">
    <property type="match status" value="2"/>
</dbReference>
<evidence type="ECO:0000256" key="10">
    <source>
        <dbReference type="ARBA" id="ARBA00067012"/>
    </source>
</evidence>
<dbReference type="InterPro" id="IPR000763">
    <property type="entry name" value="Catalase_peroxidase"/>
</dbReference>
<evidence type="ECO:0000256" key="3">
    <source>
        <dbReference type="ARBA" id="ARBA00022723"/>
    </source>
</evidence>
<dbReference type="EC" id="1.11.1.21" evidence="10 12"/>
<feature type="region of interest" description="Disordered" evidence="14">
    <location>
        <begin position="1"/>
        <end position="24"/>
    </location>
</feature>
<gene>
    <name evidence="12 16" type="primary">katG</name>
    <name evidence="16" type="ORF">PAQU9191_02698</name>
</gene>
<feature type="binding site" description="axial binding residue" evidence="12">
    <location>
        <position position="264"/>
    </location>
    <ligand>
        <name>heme b</name>
        <dbReference type="ChEBI" id="CHEBI:60344"/>
    </ligand>
    <ligandPart>
        <name>Fe</name>
        <dbReference type="ChEBI" id="CHEBI:18248"/>
    </ligandPart>
</feature>
<dbReference type="Pfam" id="PF00141">
    <property type="entry name" value="peroxidase"/>
    <property type="match status" value="2"/>
</dbReference>
<dbReference type="InterPro" id="IPR019794">
    <property type="entry name" value="Peroxidases_AS"/>
</dbReference>
<comment type="similarity">
    <text evidence="9 12 13">Belongs to the peroxidase family. Peroxidase/catalase subfamily.</text>
</comment>
<dbReference type="PANTHER" id="PTHR30555:SF0">
    <property type="entry name" value="CATALASE-PEROXIDASE"/>
    <property type="match status" value="1"/>
</dbReference>
<dbReference type="GO" id="GO:0005829">
    <property type="term" value="C:cytosol"/>
    <property type="evidence" value="ECO:0007669"/>
    <property type="project" value="UniProtKB-ARBA"/>
</dbReference>
<evidence type="ECO:0000256" key="8">
    <source>
        <dbReference type="ARBA" id="ARBA00051651"/>
    </source>
</evidence>
<evidence type="ECO:0000256" key="11">
    <source>
        <dbReference type="ARBA" id="ARBA00074141"/>
    </source>
</evidence>
<comment type="cofactor">
    <cofactor evidence="12">
        <name>heme b</name>
        <dbReference type="ChEBI" id="CHEBI:60344"/>
    </cofactor>
    <text evidence="12">Binds 1 heme b (iron(II)-protoporphyrin IX) group per dimer.</text>
</comment>
<feature type="compositionally biased region" description="Polar residues" evidence="14">
    <location>
        <begin position="7"/>
        <end position="24"/>
    </location>
</feature>
<dbReference type="GO" id="GO:0020037">
    <property type="term" value="F:heme binding"/>
    <property type="evidence" value="ECO:0007669"/>
    <property type="project" value="InterPro"/>
</dbReference>
<dbReference type="PROSITE" id="PS50873">
    <property type="entry name" value="PEROXIDASE_4"/>
    <property type="match status" value="1"/>
</dbReference>
<comment type="function">
    <text evidence="12">Bifunctional enzyme with both catalase and broad-spectrum peroxidase activity.</text>
</comment>
<dbReference type="FunFam" id="1.10.420.10:FF:000004">
    <property type="entry name" value="Catalase-peroxidase"/>
    <property type="match status" value="1"/>
</dbReference>
<comment type="catalytic activity">
    <reaction evidence="8 12 13">
        <text>H2O2 + AH2 = A + 2 H2O</text>
        <dbReference type="Rhea" id="RHEA:30275"/>
        <dbReference type="ChEBI" id="CHEBI:13193"/>
        <dbReference type="ChEBI" id="CHEBI:15377"/>
        <dbReference type="ChEBI" id="CHEBI:16240"/>
        <dbReference type="ChEBI" id="CHEBI:17499"/>
        <dbReference type="EC" id="1.11.1.21"/>
    </reaction>
</comment>
<dbReference type="NCBIfam" id="NF011635">
    <property type="entry name" value="PRK15061.1"/>
    <property type="match status" value="1"/>
</dbReference>
<evidence type="ECO:0000313" key="17">
    <source>
        <dbReference type="Proteomes" id="UP000196485"/>
    </source>
</evidence>
<evidence type="ECO:0000313" key="16">
    <source>
        <dbReference type="EMBL" id="SMY17392.1"/>
    </source>
</evidence>
<evidence type="ECO:0000256" key="9">
    <source>
        <dbReference type="ARBA" id="ARBA00060838"/>
    </source>
</evidence>
<name>A0A1Y6KZC3_9GAMM</name>
<evidence type="ECO:0000256" key="4">
    <source>
        <dbReference type="ARBA" id="ARBA00023002"/>
    </source>
</evidence>
<evidence type="ECO:0000256" key="13">
    <source>
        <dbReference type="RuleBase" id="RU003451"/>
    </source>
</evidence>
<reference evidence="17" key="1">
    <citation type="submission" date="2017-06" db="EMBL/GenBank/DDBJ databases">
        <authorList>
            <person name="Rodrigo-Torres L."/>
            <person name="Arahal R. D."/>
            <person name="Lucena T."/>
        </authorList>
    </citation>
    <scope>NUCLEOTIDE SEQUENCE [LARGE SCALE GENOMIC DNA]</scope>
    <source>
        <strain evidence="17">type strain: CECT 9192</strain>
    </source>
</reference>
<keyword evidence="1 12" id="KW-0575">Peroxidase</keyword>
<dbReference type="CDD" id="cd00649">
    <property type="entry name" value="catalase_peroxidase_1"/>
    <property type="match status" value="1"/>
</dbReference>
<evidence type="ECO:0000256" key="5">
    <source>
        <dbReference type="ARBA" id="ARBA00023004"/>
    </source>
</evidence>
<dbReference type="PRINTS" id="PR00458">
    <property type="entry name" value="PEROXIDASE"/>
</dbReference>
<keyword evidence="4 12" id="KW-0560">Oxidoreductase</keyword>
<keyword evidence="6 12" id="KW-0376">Hydrogen peroxide</keyword>
<comment type="caution">
    <text evidence="12">Lacks conserved residue(s) required for the propagation of feature annotation.</text>
</comment>
<dbReference type="PROSITE" id="PS00436">
    <property type="entry name" value="PEROXIDASE_2"/>
    <property type="match status" value="1"/>
</dbReference>
<keyword evidence="3 12" id="KW-0479">Metal-binding</keyword>
<feature type="site" description="Transition state stabilizer" evidence="12">
    <location>
        <position position="93"/>
    </location>
</feature>
<dbReference type="InterPro" id="IPR019793">
    <property type="entry name" value="Peroxidases_heam-ligand_BS"/>
</dbReference>
<dbReference type="EMBL" id="FYAH01000005">
    <property type="protein sequence ID" value="SMY17392.1"/>
    <property type="molecule type" value="Genomic_DNA"/>
</dbReference>
<protein>
    <recommendedName>
        <fullName evidence="11 12">Catalase-peroxidase</fullName>
        <shortName evidence="12">CP</shortName>
        <ecNumber evidence="10 12">1.11.1.21</ecNumber>
    </recommendedName>
    <alternativeName>
        <fullName evidence="12">Peroxidase/catalase</fullName>
    </alternativeName>
</protein>
<comment type="PTM">
    <text evidence="12">Formation of the three residue Trp-Tyr-Met cross-link is important for the catalase, but not the peroxidase activity of the enzyme.</text>
</comment>
<comment type="subunit">
    <text evidence="12">Homodimer or homotetramer.</text>
</comment>
<proteinExistence type="inferred from homology"/>
<dbReference type="PANTHER" id="PTHR30555">
    <property type="entry name" value="HYDROPEROXIDASE I, BIFUNCTIONAL CATALASE-PEROXIDASE"/>
    <property type="match status" value="1"/>
</dbReference>
<dbReference type="SUPFAM" id="SSF48113">
    <property type="entry name" value="Heme-dependent peroxidases"/>
    <property type="match status" value="2"/>
</dbReference>
<dbReference type="AlphaFoldDB" id="A0A1Y6KZC3"/>
<dbReference type="Gene3D" id="1.10.420.10">
    <property type="entry name" value="Peroxidase, domain 2"/>
    <property type="match status" value="2"/>
</dbReference>
<organism evidence="16 17">
    <name type="scientific">Photobacterium aquimaris</name>
    <dbReference type="NCBI Taxonomy" id="512643"/>
    <lineage>
        <taxon>Bacteria</taxon>
        <taxon>Pseudomonadati</taxon>
        <taxon>Pseudomonadota</taxon>
        <taxon>Gammaproteobacteria</taxon>
        <taxon>Vibrionales</taxon>
        <taxon>Vibrionaceae</taxon>
        <taxon>Photobacterium</taxon>
    </lineage>
</organism>
<dbReference type="RefSeq" id="WP_087821279.1">
    <property type="nucleotide sequence ID" value="NZ_FYAH01000005.1"/>
</dbReference>
<keyword evidence="5 12" id="KW-0408">Iron</keyword>
<dbReference type="PROSITE" id="PS00435">
    <property type="entry name" value="PEROXIDASE_1"/>
    <property type="match status" value="1"/>
</dbReference>
<keyword evidence="17" id="KW-1185">Reference proteome</keyword>
<feature type="domain" description="Plant heme peroxidase family profile" evidence="15">
    <location>
        <begin position="130"/>
        <end position="423"/>
    </location>
</feature>
<dbReference type="GO" id="GO:0046872">
    <property type="term" value="F:metal ion binding"/>
    <property type="evidence" value="ECO:0007669"/>
    <property type="project" value="UniProtKB-KW"/>
</dbReference>
<dbReference type="HAMAP" id="MF_01961">
    <property type="entry name" value="Catal_peroxid"/>
    <property type="match status" value="1"/>
</dbReference>
<accession>A0A1Y6KZC3</accession>
<evidence type="ECO:0000259" key="15">
    <source>
        <dbReference type="PROSITE" id="PS50873"/>
    </source>
</evidence>
<evidence type="ECO:0000256" key="12">
    <source>
        <dbReference type="HAMAP-Rule" id="MF_01961"/>
    </source>
</evidence>
<keyword evidence="2 12" id="KW-0349">Heme</keyword>
<sequence length="727" mass="80434">MSKCPFNHTQTVNPSINPGNGTSPSDWWPNQLKLGLLHQHSSESNPMGADFDYAAAFKTLNLEAVKQDLRDLMTDSQDWWPADFGHYGPFFVRMAWHSAGTYRTSDGRGGASTGNQRFAPLNSWPDNVNLDKARRLIWPIKQKYGNKISWADLIILTGNVALESMGFETIGFAGGRVDIWEPELDVYWGKEKTWLADDTRYEKDDAQRDLENPLAAVQMGLIYVNPEGPDGNPDPLLAAHDIRETFARMAMDDEETVALIAGGHTFGKTHGAGDAAQVGAEPEAAGIEQQGFGWASSYGCGNAADTISSGLEVTWTTTPTQWGNGFFHSLFSHEWELEKSPAGAHQWIAKDGRDEYPDAFGEGMHRGTMLTTDISLRVDPVYAEISRRFYENPEEFAAVFARAWFKLTHRDMGPRARYLGSEIPTQEFIWQDLIPAVEYDVVNDADIATLKTAIEDSGLSVRELVSTAWASASTFRGSDMRGGANGGRVRLAPQKDWEVNEPAQLDKVLTVLETIKANFAKEISLADLIVLAGGVGIEMAARKAGRDVSVPFAAGRADATQAQTDVASFSVLEPIADGFRNFEKAKYTVAMEELLLDRAQLLTLTAPEMTVLIGGMRVLDTNYQASEFGVFTDRKETLTNDFFVNLLDMATVWKPTSVDQDIFAGTDRKTGEQKWMATRVDLVFGSNSQLRAIAEVYACADAEDKFINDFINAWVKVMNADRFDLKK</sequence>
<evidence type="ECO:0000256" key="2">
    <source>
        <dbReference type="ARBA" id="ARBA00022617"/>
    </source>
</evidence>
<dbReference type="CDD" id="cd08200">
    <property type="entry name" value="catalase_peroxidase_2"/>
    <property type="match status" value="1"/>
</dbReference>
<evidence type="ECO:0000256" key="1">
    <source>
        <dbReference type="ARBA" id="ARBA00022559"/>
    </source>
</evidence>
<feature type="cross-link" description="Tryptophyl-tyrosyl-methioninium (Tyr-Met) (with Trp-96)" evidence="12">
    <location>
        <begin position="223"/>
        <end position="249"/>
    </location>
</feature>
<comment type="catalytic activity">
    <reaction evidence="7 12 13">
        <text>2 H2O2 = O2 + 2 H2O</text>
        <dbReference type="Rhea" id="RHEA:20309"/>
        <dbReference type="ChEBI" id="CHEBI:15377"/>
        <dbReference type="ChEBI" id="CHEBI:15379"/>
        <dbReference type="ChEBI" id="CHEBI:16240"/>
        <dbReference type="EC" id="1.11.1.21"/>
    </reaction>
</comment>
<dbReference type="InterPro" id="IPR010255">
    <property type="entry name" value="Haem_peroxidase_sf"/>
</dbReference>
<dbReference type="InterPro" id="IPR002016">
    <property type="entry name" value="Haem_peroxidase"/>
</dbReference>
<evidence type="ECO:0000256" key="14">
    <source>
        <dbReference type="SAM" id="MobiDB-lite"/>
    </source>
</evidence>
<dbReference type="PRINTS" id="PR00460">
    <property type="entry name" value="BPEROXIDASE"/>
</dbReference>
<evidence type="ECO:0000256" key="6">
    <source>
        <dbReference type="ARBA" id="ARBA00023324"/>
    </source>
</evidence>
<dbReference type="GO" id="GO:0042744">
    <property type="term" value="P:hydrogen peroxide catabolic process"/>
    <property type="evidence" value="ECO:0007669"/>
    <property type="project" value="UniProtKB-KW"/>
</dbReference>
<feature type="active site" description="Proton acceptor" evidence="12">
    <location>
        <position position="97"/>
    </location>
</feature>
<dbReference type="GO" id="GO:0070301">
    <property type="term" value="P:cellular response to hydrogen peroxide"/>
    <property type="evidence" value="ECO:0007669"/>
    <property type="project" value="TreeGrafter"/>
</dbReference>
<dbReference type="NCBIfam" id="TIGR00198">
    <property type="entry name" value="cat_per_HPI"/>
    <property type="match status" value="1"/>
</dbReference>
<dbReference type="GO" id="GO:0004096">
    <property type="term" value="F:catalase activity"/>
    <property type="evidence" value="ECO:0007669"/>
    <property type="project" value="UniProtKB-UniRule"/>
</dbReference>
<dbReference type="FunFam" id="1.10.520.10:FF:000002">
    <property type="entry name" value="Catalase-peroxidase"/>
    <property type="match status" value="1"/>
</dbReference>